<keyword evidence="7" id="KW-1185">Reference proteome</keyword>
<evidence type="ECO:0000259" key="5">
    <source>
        <dbReference type="PROSITE" id="PS51462"/>
    </source>
</evidence>
<evidence type="ECO:0000256" key="1">
    <source>
        <dbReference type="ARBA" id="ARBA00001946"/>
    </source>
</evidence>
<evidence type="ECO:0000313" key="7">
    <source>
        <dbReference type="Proteomes" id="UP001408594"/>
    </source>
</evidence>
<dbReference type="PANTHER" id="PTHR43046">
    <property type="entry name" value="GDP-MANNOSE MANNOSYL HYDROLASE"/>
    <property type="match status" value="1"/>
</dbReference>
<evidence type="ECO:0000256" key="3">
    <source>
        <dbReference type="ARBA" id="ARBA00022801"/>
    </source>
</evidence>
<dbReference type="InterPro" id="IPR015797">
    <property type="entry name" value="NUDIX_hydrolase-like_dom_sf"/>
</dbReference>
<evidence type="ECO:0000256" key="2">
    <source>
        <dbReference type="ARBA" id="ARBA00022723"/>
    </source>
</evidence>
<keyword evidence="4" id="KW-0460">Magnesium</keyword>
<dbReference type="InterPro" id="IPR020084">
    <property type="entry name" value="NUDIX_hydrolase_CS"/>
</dbReference>
<evidence type="ECO:0000256" key="4">
    <source>
        <dbReference type="ARBA" id="ARBA00022842"/>
    </source>
</evidence>
<dbReference type="RefSeq" id="WP_345550390.1">
    <property type="nucleotide sequence ID" value="NZ_BAABRT010000010.1"/>
</dbReference>
<evidence type="ECO:0000313" key="6">
    <source>
        <dbReference type="EMBL" id="GAA5525038.1"/>
    </source>
</evidence>
<protein>
    <submittedName>
        <fullName evidence="6">GDP-mannose mannosyl hydrolase</fullName>
    </submittedName>
</protein>
<dbReference type="EMBL" id="BAABRT010000010">
    <property type="protein sequence ID" value="GAA5525038.1"/>
    <property type="molecule type" value="Genomic_DNA"/>
</dbReference>
<comment type="cofactor">
    <cofactor evidence="1">
        <name>Mg(2+)</name>
        <dbReference type="ChEBI" id="CHEBI:18420"/>
    </cofactor>
</comment>
<dbReference type="Pfam" id="PF00293">
    <property type="entry name" value="NUDIX"/>
    <property type="match status" value="1"/>
</dbReference>
<name>A0ABP9WS05_9GAMM</name>
<dbReference type="NCBIfam" id="NF011963">
    <property type="entry name" value="PRK15434.1"/>
    <property type="match status" value="1"/>
</dbReference>
<feature type="domain" description="Nudix hydrolase" evidence="5">
    <location>
        <begin position="13"/>
        <end position="148"/>
    </location>
</feature>
<dbReference type="PROSITE" id="PS51462">
    <property type="entry name" value="NUDIX"/>
    <property type="match status" value="1"/>
</dbReference>
<dbReference type="CDD" id="cd03430">
    <property type="entry name" value="NUDIX_GDPMH_NudD"/>
    <property type="match status" value="1"/>
</dbReference>
<accession>A0ABP9WS05</accession>
<gene>
    <name evidence="6" type="primary">gmm</name>
    <name evidence="6" type="ORF">Maes01_01598</name>
</gene>
<dbReference type="Proteomes" id="UP001408594">
    <property type="component" value="Unassembled WGS sequence"/>
</dbReference>
<comment type="caution">
    <text evidence="6">The sequence shown here is derived from an EMBL/GenBank/DDBJ whole genome shotgun (WGS) entry which is preliminary data.</text>
</comment>
<dbReference type="InterPro" id="IPR033715">
    <property type="entry name" value="GDPMH"/>
</dbReference>
<keyword evidence="3 6" id="KW-0378">Hydrolase</keyword>
<dbReference type="InterPro" id="IPR000086">
    <property type="entry name" value="NUDIX_hydrolase_dom"/>
</dbReference>
<dbReference type="PIRSF" id="PIRSF037599">
    <property type="entry name" value="GDPMH"/>
    <property type="match status" value="1"/>
</dbReference>
<reference evidence="6 7" key="1">
    <citation type="submission" date="2024-02" db="EMBL/GenBank/DDBJ databases">
        <title>Microbulbifer aestuariivivens NBRC 112533.</title>
        <authorList>
            <person name="Ichikawa N."/>
            <person name="Katano-Makiyama Y."/>
            <person name="Hidaka K."/>
        </authorList>
    </citation>
    <scope>NUCLEOTIDE SEQUENCE [LARGE SCALE GENOMIC DNA]</scope>
    <source>
        <strain evidence="6 7">NBRC 112533</strain>
    </source>
</reference>
<dbReference type="Gene3D" id="3.90.79.10">
    <property type="entry name" value="Nucleoside Triphosphate Pyrophosphohydrolase"/>
    <property type="match status" value="1"/>
</dbReference>
<organism evidence="6 7">
    <name type="scientific">Microbulbifer aestuariivivens</name>
    <dbReference type="NCBI Taxonomy" id="1908308"/>
    <lineage>
        <taxon>Bacteria</taxon>
        <taxon>Pseudomonadati</taxon>
        <taxon>Pseudomonadota</taxon>
        <taxon>Gammaproteobacteria</taxon>
        <taxon>Cellvibrionales</taxon>
        <taxon>Microbulbiferaceae</taxon>
        <taxon>Microbulbifer</taxon>
    </lineage>
</organism>
<proteinExistence type="predicted"/>
<dbReference type="PANTHER" id="PTHR43046:SF12">
    <property type="entry name" value="GDP-MANNOSE MANNOSYL HYDROLASE"/>
    <property type="match status" value="1"/>
</dbReference>
<keyword evidence="2" id="KW-0479">Metal-binding</keyword>
<dbReference type="SUPFAM" id="SSF55811">
    <property type="entry name" value="Nudix"/>
    <property type="match status" value="1"/>
</dbReference>
<sequence length="148" mass="16813">MKLAKETFKTVVSSTPLVSIDLVVRNGAGQILLGERLNRPAIGYWFVPGGRIVKGEPMAAAFERLTFEELGVRVSLGEAQFLGPFEHFYQDNFSGADFSTHYVVLGYQLQLDVRLEELPREQHARYQWWAEADLLASSSVHVHTKWYL</sequence>
<dbReference type="GO" id="GO:0016787">
    <property type="term" value="F:hydrolase activity"/>
    <property type="evidence" value="ECO:0007669"/>
    <property type="project" value="UniProtKB-KW"/>
</dbReference>
<dbReference type="PROSITE" id="PS00893">
    <property type="entry name" value="NUDIX_BOX"/>
    <property type="match status" value="1"/>
</dbReference>